<evidence type="ECO:0000313" key="1">
    <source>
        <dbReference type="EMBL" id="MFD1175675.1"/>
    </source>
</evidence>
<reference evidence="2" key="1">
    <citation type="journal article" date="2019" name="Int. J. Syst. Evol. Microbiol.">
        <title>The Global Catalogue of Microorganisms (GCM) 10K type strain sequencing project: providing services to taxonomists for standard genome sequencing and annotation.</title>
        <authorList>
            <consortium name="The Broad Institute Genomics Platform"/>
            <consortium name="The Broad Institute Genome Sequencing Center for Infectious Disease"/>
            <person name="Wu L."/>
            <person name="Ma J."/>
        </authorList>
    </citation>
    <scope>NUCLEOTIDE SEQUENCE [LARGE SCALE GENOMIC DNA]</scope>
    <source>
        <strain evidence="2">CCUG 59189</strain>
    </source>
</reference>
<name>A0ABW3RUX5_9BACL</name>
<evidence type="ECO:0000313" key="2">
    <source>
        <dbReference type="Proteomes" id="UP001597262"/>
    </source>
</evidence>
<dbReference type="EMBL" id="JBHTLM010000003">
    <property type="protein sequence ID" value="MFD1175675.1"/>
    <property type="molecule type" value="Genomic_DNA"/>
</dbReference>
<dbReference type="PROSITE" id="PS51257">
    <property type="entry name" value="PROKAR_LIPOPROTEIN"/>
    <property type="match status" value="1"/>
</dbReference>
<protein>
    <submittedName>
        <fullName evidence="1">Uncharacterized protein</fullName>
    </submittedName>
</protein>
<accession>A0ABW3RUX5</accession>
<keyword evidence="2" id="KW-1185">Reference proteome</keyword>
<dbReference type="InterPro" id="IPR027417">
    <property type="entry name" value="P-loop_NTPase"/>
</dbReference>
<proteinExistence type="predicted"/>
<gene>
    <name evidence="1" type="ORF">ACFQ3W_05075</name>
</gene>
<dbReference type="Gene3D" id="3.40.50.300">
    <property type="entry name" value="P-loop containing nucleotide triphosphate hydrolases"/>
    <property type="match status" value="1"/>
</dbReference>
<sequence>MTRIMFWDPGHGGAAHLAVGCAVTLALHHTERMLLFNVGRASYGVEEGLRTEMRDTDGLGQALHFSEHGLDALLRVSESGRLTKANFSDYTLPLVGGRLDLACGCRSESLDATGTTIRDTKINDLLMVADQSYDLLMLHIHDKRPIVDTFAAQNCDVTLVVLEQKRVQLDAFFSELSQMPEPERRKLNIAIYPYDPQSSWSLANIKRRYSVSLSLFSIPYNTEFADAWNSREALSFFRKYKLVLSKGGAREALLGSYRKLSQCLLDRASNISIHSTSGKGA</sequence>
<dbReference type="RefSeq" id="WP_379317292.1">
    <property type="nucleotide sequence ID" value="NZ_JBHTLM010000003.1"/>
</dbReference>
<dbReference type="Proteomes" id="UP001597262">
    <property type="component" value="Unassembled WGS sequence"/>
</dbReference>
<organism evidence="1 2">
    <name type="scientific">Paenibacillus puldeungensis</name>
    <dbReference type="NCBI Taxonomy" id="696536"/>
    <lineage>
        <taxon>Bacteria</taxon>
        <taxon>Bacillati</taxon>
        <taxon>Bacillota</taxon>
        <taxon>Bacilli</taxon>
        <taxon>Bacillales</taxon>
        <taxon>Paenibacillaceae</taxon>
        <taxon>Paenibacillus</taxon>
    </lineage>
</organism>
<comment type="caution">
    <text evidence="1">The sequence shown here is derived from an EMBL/GenBank/DDBJ whole genome shotgun (WGS) entry which is preliminary data.</text>
</comment>